<comment type="similarity">
    <text evidence="1">Belongs to the NADH dehydrogenase family.</text>
</comment>
<feature type="domain" description="FAD/NAD(P)-binding" evidence="6">
    <location>
        <begin position="23"/>
        <end position="131"/>
    </location>
</feature>
<dbReference type="RefSeq" id="XP_046055726.1">
    <property type="nucleotide sequence ID" value="XM_046200562.1"/>
</dbReference>
<dbReference type="GO" id="GO:0005739">
    <property type="term" value="C:mitochondrion"/>
    <property type="evidence" value="ECO:0007669"/>
    <property type="project" value="TreeGrafter"/>
</dbReference>
<keyword evidence="3" id="KW-0274">FAD</keyword>
<protein>
    <recommendedName>
        <fullName evidence="6">FAD/NAD(P)-binding domain-containing protein</fullName>
    </recommendedName>
</protein>
<accession>A0A9P9R886</accession>
<reference evidence="7" key="1">
    <citation type="journal article" date="2021" name="Nat. Commun.">
        <title>Genetic determinants of endophytism in the Arabidopsis root mycobiome.</title>
        <authorList>
            <person name="Mesny F."/>
            <person name="Miyauchi S."/>
            <person name="Thiergart T."/>
            <person name="Pickel B."/>
            <person name="Atanasova L."/>
            <person name="Karlsson M."/>
            <person name="Huettel B."/>
            <person name="Barry K.W."/>
            <person name="Haridas S."/>
            <person name="Chen C."/>
            <person name="Bauer D."/>
            <person name="Andreopoulos W."/>
            <person name="Pangilinan J."/>
            <person name="LaButti K."/>
            <person name="Riley R."/>
            <person name="Lipzen A."/>
            <person name="Clum A."/>
            <person name="Drula E."/>
            <person name="Henrissat B."/>
            <person name="Kohler A."/>
            <person name="Grigoriev I.V."/>
            <person name="Martin F.M."/>
            <person name="Hacquard S."/>
        </authorList>
    </citation>
    <scope>NUCLEOTIDE SEQUENCE</scope>
    <source>
        <strain evidence="7">MPI-CAGE-AT-0023</strain>
    </source>
</reference>
<evidence type="ECO:0000259" key="6">
    <source>
        <dbReference type="Pfam" id="PF07992"/>
    </source>
</evidence>
<keyword evidence="2" id="KW-0285">Flavoprotein</keyword>
<organism evidence="7 8">
    <name type="scientific">Fusarium redolens</name>
    <dbReference type="NCBI Taxonomy" id="48865"/>
    <lineage>
        <taxon>Eukaryota</taxon>
        <taxon>Fungi</taxon>
        <taxon>Dikarya</taxon>
        <taxon>Ascomycota</taxon>
        <taxon>Pezizomycotina</taxon>
        <taxon>Sordariomycetes</taxon>
        <taxon>Hypocreomycetidae</taxon>
        <taxon>Hypocreales</taxon>
        <taxon>Nectriaceae</taxon>
        <taxon>Fusarium</taxon>
        <taxon>Fusarium redolens species complex</taxon>
    </lineage>
</organism>
<evidence type="ECO:0000256" key="2">
    <source>
        <dbReference type="ARBA" id="ARBA00022630"/>
    </source>
</evidence>
<dbReference type="EMBL" id="JAGMUX010000001">
    <property type="protein sequence ID" value="KAH7268958.1"/>
    <property type="molecule type" value="Genomic_DNA"/>
</dbReference>
<dbReference type="Pfam" id="PF07992">
    <property type="entry name" value="Pyr_redox_2"/>
    <property type="match status" value="1"/>
</dbReference>
<dbReference type="PANTHER" id="PTHR43706:SF17">
    <property type="entry name" value="NADH DEHYDROGENASE (EUROFUNG)"/>
    <property type="match status" value="1"/>
</dbReference>
<keyword evidence="8" id="KW-1185">Reference proteome</keyword>
<evidence type="ECO:0000256" key="1">
    <source>
        <dbReference type="ARBA" id="ARBA00005272"/>
    </source>
</evidence>
<dbReference type="InterPro" id="IPR023753">
    <property type="entry name" value="FAD/NAD-binding_dom"/>
</dbReference>
<sequence length="161" mass="18407">RVLQCFERTELSVMVDEQRRKLLHFAVVGGGPTGIELAAELHDLIHDNLARTYPGLMPFVGITVYDAPKILPMFDKKLSSYTIDTFRLQGIHVKTKHHLQSIRPDVDGKGGLKIKIQEYDDYEVGASMLVWLSKNSKAAYLIEKHTFLNYTKRGKLFYLMP</sequence>
<dbReference type="OrthoDB" id="3244603at2759"/>
<dbReference type="GeneID" id="70230516"/>
<dbReference type="InterPro" id="IPR045024">
    <property type="entry name" value="NDH-2"/>
</dbReference>
<evidence type="ECO:0000313" key="8">
    <source>
        <dbReference type="Proteomes" id="UP000720189"/>
    </source>
</evidence>
<dbReference type="Gene3D" id="3.50.50.100">
    <property type="match status" value="1"/>
</dbReference>
<keyword evidence="5" id="KW-0520">NAD</keyword>
<evidence type="ECO:0000256" key="5">
    <source>
        <dbReference type="ARBA" id="ARBA00023027"/>
    </source>
</evidence>
<gene>
    <name evidence="7" type="ORF">BKA55DRAFT_698919</name>
</gene>
<comment type="caution">
    <text evidence="7">The sequence shown here is derived from an EMBL/GenBank/DDBJ whole genome shotgun (WGS) entry which is preliminary data.</text>
</comment>
<keyword evidence="4" id="KW-0560">Oxidoreductase</keyword>
<evidence type="ECO:0000256" key="3">
    <source>
        <dbReference type="ARBA" id="ARBA00022827"/>
    </source>
</evidence>
<dbReference type="Proteomes" id="UP000720189">
    <property type="component" value="Unassembled WGS sequence"/>
</dbReference>
<dbReference type="GO" id="GO:0003954">
    <property type="term" value="F:NADH dehydrogenase activity"/>
    <property type="evidence" value="ECO:0007669"/>
    <property type="project" value="InterPro"/>
</dbReference>
<feature type="non-terminal residue" evidence="7">
    <location>
        <position position="1"/>
    </location>
</feature>
<dbReference type="InterPro" id="IPR036188">
    <property type="entry name" value="FAD/NAD-bd_sf"/>
</dbReference>
<proteinExistence type="inferred from homology"/>
<evidence type="ECO:0000313" key="7">
    <source>
        <dbReference type="EMBL" id="KAH7268958.1"/>
    </source>
</evidence>
<dbReference type="SUPFAM" id="SSF51905">
    <property type="entry name" value="FAD/NAD(P)-binding domain"/>
    <property type="match status" value="1"/>
</dbReference>
<dbReference type="AlphaFoldDB" id="A0A9P9R886"/>
<evidence type="ECO:0000256" key="4">
    <source>
        <dbReference type="ARBA" id="ARBA00023002"/>
    </source>
</evidence>
<name>A0A9P9R886_FUSRE</name>
<dbReference type="PANTHER" id="PTHR43706">
    <property type="entry name" value="NADH DEHYDROGENASE"/>
    <property type="match status" value="1"/>
</dbReference>